<keyword evidence="1" id="KW-1133">Transmembrane helix</keyword>
<feature type="transmembrane region" description="Helical" evidence="1">
    <location>
        <begin position="36"/>
        <end position="53"/>
    </location>
</feature>
<proteinExistence type="predicted"/>
<reference evidence="2 3" key="1">
    <citation type="submission" date="2017-02" db="EMBL/GenBank/DDBJ databases">
        <authorList>
            <person name="Peterson S.W."/>
        </authorList>
    </citation>
    <scope>NUCLEOTIDE SEQUENCE [LARGE SCALE GENOMIC DNA]</scope>
    <source>
        <strain evidence="2 3">P15</strain>
    </source>
</reference>
<dbReference type="AlphaFoldDB" id="A0A1T5JFV0"/>
<dbReference type="STRING" id="428993.SAMN06296058_0758"/>
<sequence>MRGWTKVSAILLLAGAAIAVAAMVRGAGGFSWNWFYPWVLLPYVLMFACVCSSRHPSRARTRAGVIASLLVLAFSAWFYINAMWLSSSSTAALVFVFAPAWLTLGGLVIWGLAWWLGTLWNPRGPSTP</sequence>
<keyword evidence="1" id="KW-0812">Transmembrane</keyword>
<dbReference type="Proteomes" id="UP000190341">
    <property type="component" value="Unassembled WGS sequence"/>
</dbReference>
<feature type="transmembrane region" description="Helical" evidence="1">
    <location>
        <begin position="91"/>
        <end position="116"/>
    </location>
</feature>
<evidence type="ECO:0000256" key="1">
    <source>
        <dbReference type="SAM" id="Phobius"/>
    </source>
</evidence>
<organism evidence="2 3">
    <name type="scientific">Pseudoxanthomonas indica</name>
    <dbReference type="NCBI Taxonomy" id="428993"/>
    <lineage>
        <taxon>Bacteria</taxon>
        <taxon>Pseudomonadati</taxon>
        <taxon>Pseudomonadota</taxon>
        <taxon>Gammaproteobacteria</taxon>
        <taxon>Lysobacterales</taxon>
        <taxon>Lysobacteraceae</taxon>
        <taxon>Pseudoxanthomonas</taxon>
    </lineage>
</organism>
<keyword evidence="3" id="KW-1185">Reference proteome</keyword>
<evidence type="ECO:0000313" key="2">
    <source>
        <dbReference type="EMBL" id="SKC50112.1"/>
    </source>
</evidence>
<name>A0A1T5JFV0_9GAMM</name>
<feature type="transmembrane region" description="Helical" evidence="1">
    <location>
        <begin position="65"/>
        <end position="85"/>
    </location>
</feature>
<dbReference type="RefSeq" id="WP_079723134.1">
    <property type="nucleotide sequence ID" value="NZ_BMCL01000003.1"/>
</dbReference>
<gene>
    <name evidence="2" type="ORF">SAMN06296058_0758</name>
</gene>
<evidence type="ECO:0008006" key="4">
    <source>
        <dbReference type="Google" id="ProtNLM"/>
    </source>
</evidence>
<evidence type="ECO:0000313" key="3">
    <source>
        <dbReference type="Proteomes" id="UP000190341"/>
    </source>
</evidence>
<dbReference type="EMBL" id="FUZV01000001">
    <property type="protein sequence ID" value="SKC50112.1"/>
    <property type="molecule type" value="Genomic_DNA"/>
</dbReference>
<protein>
    <recommendedName>
        <fullName evidence="4">Transmembrane protein</fullName>
    </recommendedName>
</protein>
<keyword evidence="1" id="KW-0472">Membrane</keyword>
<accession>A0A1T5JFV0</accession>